<feature type="region of interest" description="Disordered" evidence="2">
    <location>
        <begin position="96"/>
        <end position="149"/>
    </location>
</feature>
<dbReference type="InterPro" id="IPR013088">
    <property type="entry name" value="Znf_NHR/GATA"/>
</dbReference>
<feature type="compositionally biased region" description="Low complexity" evidence="2">
    <location>
        <begin position="111"/>
        <end position="133"/>
    </location>
</feature>
<keyword evidence="5" id="KW-1185">Reference proteome</keyword>
<dbReference type="CDD" id="cd00202">
    <property type="entry name" value="ZnF_GATA"/>
    <property type="match status" value="1"/>
</dbReference>
<dbReference type="GO" id="GO:0008270">
    <property type="term" value="F:zinc ion binding"/>
    <property type="evidence" value="ECO:0007669"/>
    <property type="project" value="UniProtKB-KW"/>
</dbReference>
<dbReference type="Gene3D" id="3.30.50.10">
    <property type="entry name" value="Erythroid Transcription Factor GATA-1, subunit A"/>
    <property type="match status" value="1"/>
</dbReference>
<dbReference type="Proteomes" id="UP000724874">
    <property type="component" value="Unassembled WGS sequence"/>
</dbReference>
<proteinExistence type="predicted"/>
<comment type="caution">
    <text evidence="4">The sequence shown here is derived from an EMBL/GenBank/DDBJ whole genome shotgun (WGS) entry which is preliminary data.</text>
</comment>
<dbReference type="Pfam" id="PF00320">
    <property type="entry name" value="GATA"/>
    <property type="match status" value="1"/>
</dbReference>
<dbReference type="SMART" id="SM00401">
    <property type="entry name" value="ZnF_GATA"/>
    <property type="match status" value="1"/>
</dbReference>
<feature type="compositionally biased region" description="Low complexity" evidence="2">
    <location>
        <begin position="452"/>
        <end position="467"/>
    </location>
</feature>
<evidence type="ECO:0000256" key="2">
    <source>
        <dbReference type="SAM" id="MobiDB-lite"/>
    </source>
</evidence>
<gene>
    <name evidence="4" type="ORF">CPB84DRAFT_1850940</name>
</gene>
<dbReference type="SUPFAM" id="SSF57716">
    <property type="entry name" value="Glucocorticoid receptor-like (DNA-binding domain)"/>
    <property type="match status" value="1"/>
</dbReference>
<feature type="region of interest" description="Disordered" evidence="2">
    <location>
        <begin position="1"/>
        <end position="60"/>
    </location>
</feature>
<dbReference type="InterPro" id="IPR000679">
    <property type="entry name" value="Znf_GATA"/>
</dbReference>
<feature type="region of interest" description="Disordered" evidence="2">
    <location>
        <begin position="194"/>
        <end position="217"/>
    </location>
</feature>
<feature type="compositionally biased region" description="Low complexity" evidence="2">
    <location>
        <begin position="361"/>
        <end position="394"/>
    </location>
</feature>
<evidence type="ECO:0000313" key="4">
    <source>
        <dbReference type="EMBL" id="KAF8883478.1"/>
    </source>
</evidence>
<dbReference type="GO" id="GO:0043565">
    <property type="term" value="F:sequence-specific DNA binding"/>
    <property type="evidence" value="ECO:0007669"/>
    <property type="project" value="InterPro"/>
</dbReference>
<evidence type="ECO:0000256" key="1">
    <source>
        <dbReference type="PROSITE-ProRule" id="PRU00094"/>
    </source>
</evidence>
<dbReference type="GO" id="GO:0006355">
    <property type="term" value="P:regulation of DNA-templated transcription"/>
    <property type="evidence" value="ECO:0007669"/>
    <property type="project" value="InterPro"/>
</dbReference>
<keyword evidence="1" id="KW-0862">Zinc</keyword>
<keyword evidence="1" id="KW-0479">Metal-binding</keyword>
<keyword evidence="1" id="KW-0863">Zinc-finger</keyword>
<evidence type="ECO:0000259" key="3">
    <source>
        <dbReference type="PROSITE" id="PS50114"/>
    </source>
</evidence>
<reference evidence="4" key="1">
    <citation type="submission" date="2020-11" db="EMBL/GenBank/DDBJ databases">
        <authorList>
            <consortium name="DOE Joint Genome Institute"/>
            <person name="Ahrendt S."/>
            <person name="Riley R."/>
            <person name="Andreopoulos W."/>
            <person name="LaButti K."/>
            <person name="Pangilinan J."/>
            <person name="Ruiz-duenas F.J."/>
            <person name="Barrasa J.M."/>
            <person name="Sanchez-Garcia M."/>
            <person name="Camarero S."/>
            <person name="Miyauchi S."/>
            <person name="Serrano A."/>
            <person name="Linde D."/>
            <person name="Babiker R."/>
            <person name="Drula E."/>
            <person name="Ayuso-Fernandez I."/>
            <person name="Pacheco R."/>
            <person name="Padilla G."/>
            <person name="Ferreira P."/>
            <person name="Barriuso J."/>
            <person name="Kellner H."/>
            <person name="Castanera R."/>
            <person name="Alfaro M."/>
            <person name="Ramirez L."/>
            <person name="Pisabarro A.G."/>
            <person name="Kuo A."/>
            <person name="Tritt A."/>
            <person name="Lipzen A."/>
            <person name="He G."/>
            <person name="Yan M."/>
            <person name="Ng V."/>
            <person name="Cullen D."/>
            <person name="Martin F."/>
            <person name="Rosso M.-N."/>
            <person name="Henrissat B."/>
            <person name="Hibbett D."/>
            <person name="Martinez A.T."/>
            <person name="Grigoriev I.V."/>
        </authorList>
    </citation>
    <scope>NUCLEOTIDE SEQUENCE</scope>
    <source>
        <strain evidence="4">AH 44721</strain>
    </source>
</reference>
<name>A0A9P5NG63_GYMJU</name>
<dbReference type="AlphaFoldDB" id="A0A9P5NG63"/>
<organism evidence="4 5">
    <name type="scientific">Gymnopilus junonius</name>
    <name type="common">Spectacular rustgill mushroom</name>
    <name type="synonym">Gymnopilus spectabilis subsp. junonius</name>
    <dbReference type="NCBI Taxonomy" id="109634"/>
    <lineage>
        <taxon>Eukaryota</taxon>
        <taxon>Fungi</taxon>
        <taxon>Dikarya</taxon>
        <taxon>Basidiomycota</taxon>
        <taxon>Agaricomycotina</taxon>
        <taxon>Agaricomycetes</taxon>
        <taxon>Agaricomycetidae</taxon>
        <taxon>Agaricales</taxon>
        <taxon>Agaricineae</taxon>
        <taxon>Hymenogastraceae</taxon>
        <taxon>Gymnopilus</taxon>
    </lineage>
</organism>
<evidence type="ECO:0000313" key="5">
    <source>
        <dbReference type="Proteomes" id="UP000724874"/>
    </source>
</evidence>
<accession>A0A9P5NG63</accession>
<sequence>MFGGDSTKASNEDHHQSRGHSDAVIDPALRSLPSSPSSDKKNDSSSVNHPSSDHPSSMPHRVEQFQMSSPFVSDALCSDTRLFNVSTFDRRRHHFDTNASHRLPSPPPPITTMSTHSHSPSPSVVSVDRSSNSTPHIRRSPPQHSMPMYAAPYQHDPPMMPSARHHSNHQYAPRAEVISHPGGTYLYSPHPAFDQHPRYDHHQHHNPKTPARSPTRPPLQHMNDYNRQYPIPNQPPVTIVHTDDAATKLTDGIRRRCFNCCTTDTSTWRRSNLSPGKVLCNKCGLFERTHSRPRPDQFPHKRGPLAVSALRGRTPPGQGASNQLPPISGPSPYQYHHQPITPLNAGEYHSNTLPGLQAWHGNTSASSSNSSGGNGHPNGSNGTSSGGSNTTVTGPGVGGGENSSNINNGSNGSTSGSGTQSRRPTLVDSPRLQQSSQSSSPRGRTFDEQALSSNAADPSSNSHSAPHSHPPSPPSAMSRLSTVNNTTSGGGGSVQESSSASHTPPPPAGAAREPPA</sequence>
<protein>
    <recommendedName>
        <fullName evidence="3">GATA-type domain-containing protein</fullName>
    </recommendedName>
</protein>
<dbReference type="PROSITE" id="PS50114">
    <property type="entry name" value="GATA_ZN_FINGER_2"/>
    <property type="match status" value="1"/>
</dbReference>
<dbReference type="OrthoDB" id="515401at2759"/>
<feature type="compositionally biased region" description="Basic and acidic residues" evidence="2">
    <location>
        <begin position="10"/>
        <end position="23"/>
    </location>
</feature>
<feature type="region of interest" description="Disordered" evidence="2">
    <location>
        <begin position="307"/>
        <end position="516"/>
    </location>
</feature>
<feature type="compositionally biased region" description="Low complexity" evidence="2">
    <location>
        <begin position="402"/>
        <end position="418"/>
    </location>
</feature>
<dbReference type="EMBL" id="JADNYJ010000115">
    <property type="protein sequence ID" value="KAF8883478.1"/>
    <property type="molecule type" value="Genomic_DNA"/>
</dbReference>
<feature type="compositionally biased region" description="Pro residues" evidence="2">
    <location>
        <begin position="503"/>
        <end position="516"/>
    </location>
</feature>
<feature type="compositionally biased region" description="Low complexity" evidence="2">
    <location>
        <begin position="44"/>
        <end position="59"/>
    </location>
</feature>
<feature type="domain" description="GATA-type" evidence="3">
    <location>
        <begin position="255"/>
        <end position="311"/>
    </location>
</feature>